<dbReference type="Pfam" id="PF00817">
    <property type="entry name" value="IMS"/>
    <property type="match status" value="1"/>
</dbReference>
<dbReference type="Proteomes" id="UP000634004">
    <property type="component" value="Unassembled WGS sequence"/>
</dbReference>
<dbReference type="InterPro" id="IPR043502">
    <property type="entry name" value="DNA/RNA_pol_sf"/>
</dbReference>
<proteinExistence type="inferred from homology"/>
<dbReference type="InterPro" id="IPR001126">
    <property type="entry name" value="UmuC"/>
</dbReference>
<dbReference type="Gene3D" id="3.30.70.270">
    <property type="match status" value="1"/>
</dbReference>
<evidence type="ECO:0000256" key="1">
    <source>
        <dbReference type="ARBA" id="ARBA00010945"/>
    </source>
</evidence>
<dbReference type="Gene3D" id="3.40.1170.60">
    <property type="match status" value="1"/>
</dbReference>
<dbReference type="SUPFAM" id="SSF56672">
    <property type="entry name" value="DNA/RNA polymerases"/>
    <property type="match status" value="1"/>
</dbReference>
<dbReference type="GO" id="GO:0006281">
    <property type="term" value="P:DNA repair"/>
    <property type="evidence" value="ECO:0007669"/>
    <property type="project" value="InterPro"/>
</dbReference>
<accession>A0A8J3CVA5</accession>
<feature type="domain" description="UmuC" evidence="3">
    <location>
        <begin position="7"/>
        <end position="122"/>
    </location>
</feature>
<dbReference type="InterPro" id="IPR050356">
    <property type="entry name" value="SulA_CellDiv_inhibitor"/>
</dbReference>
<reference evidence="4" key="1">
    <citation type="journal article" date="2014" name="Int. J. Syst. Evol. Microbiol.">
        <title>Complete genome sequence of Corynebacterium casei LMG S-19264T (=DSM 44701T), isolated from a smear-ripened cheese.</title>
        <authorList>
            <consortium name="US DOE Joint Genome Institute (JGI-PGF)"/>
            <person name="Walter F."/>
            <person name="Albersmeier A."/>
            <person name="Kalinowski J."/>
            <person name="Ruckert C."/>
        </authorList>
    </citation>
    <scope>NUCLEOTIDE SEQUENCE</scope>
    <source>
        <strain evidence="4">KCTC 32513</strain>
    </source>
</reference>
<evidence type="ECO:0000313" key="4">
    <source>
        <dbReference type="EMBL" id="GHB05248.1"/>
    </source>
</evidence>
<protein>
    <submittedName>
        <fullName evidence="4">Nucleotidyltransferase</fullName>
    </submittedName>
</protein>
<comment type="similarity">
    <text evidence="1">Belongs to the DNA polymerase type-Y family.</text>
</comment>
<dbReference type="PANTHER" id="PTHR35369:SF2">
    <property type="entry name" value="BLR3025 PROTEIN"/>
    <property type="match status" value="1"/>
</dbReference>
<gene>
    <name evidence="4" type="ORF">GCM10009069_29640</name>
</gene>
<dbReference type="AlphaFoldDB" id="A0A8J3CVA5"/>
<evidence type="ECO:0000259" key="3">
    <source>
        <dbReference type="Pfam" id="PF00817"/>
    </source>
</evidence>
<keyword evidence="2" id="KW-0227">DNA damage</keyword>
<name>A0A8J3CVA5_9PROT</name>
<dbReference type="InterPro" id="IPR043128">
    <property type="entry name" value="Rev_trsase/Diguanyl_cyclase"/>
</dbReference>
<dbReference type="EMBL" id="BMZH01000025">
    <property type="protein sequence ID" value="GHB05248.1"/>
    <property type="molecule type" value="Genomic_DNA"/>
</dbReference>
<dbReference type="CDD" id="cd03468">
    <property type="entry name" value="PolY_like"/>
    <property type="match status" value="1"/>
</dbReference>
<dbReference type="RefSeq" id="WP_189499670.1">
    <property type="nucleotide sequence ID" value="NZ_BMZH01000025.1"/>
</dbReference>
<dbReference type="PANTHER" id="PTHR35369">
    <property type="entry name" value="BLR3025 PROTEIN-RELATED"/>
    <property type="match status" value="1"/>
</dbReference>
<comment type="caution">
    <text evidence="4">The sequence shown here is derived from an EMBL/GenBank/DDBJ whole genome shotgun (WGS) entry which is preliminary data.</text>
</comment>
<reference evidence="4" key="2">
    <citation type="submission" date="2020-09" db="EMBL/GenBank/DDBJ databases">
        <authorList>
            <person name="Sun Q."/>
            <person name="Kim S."/>
        </authorList>
    </citation>
    <scope>NUCLEOTIDE SEQUENCE</scope>
    <source>
        <strain evidence="4">KCTC 32513</strain>
    </source>
</reference>
<organism evidence="4 5">
    <name type="scientific">Algimonas arctica</name>
    <dbReference type="NCBI Taxonomy" id="1479486"/>
    <lineage>
        <taxon>Bacteria</taxon>
        <taxon>Pseudomonadati</taxon>
        <taxon>Pseudomonadota</taxon>
        <taxon>Alphaproteobacteria</taxon>
        <taxon>Maricaulales</taxon>
        <taxon>Robiginitomaculaceae</taxon>
        <taxon>Algimonas</taxon>
    </lineage>
</organism>
<evidence type="ECO:0000313" key="5">
    <source>
        <dbReference type="Proteomes" id="UP000634004"/>
    </source>
</evidence>
<keyword evidence="5" id="KW-1185">Reference proteome</keyword>
<sequence length="465" mass="52280">MTHEQKGAHRILVVNRQARDAGLLPDQSLADARAICPDLLSEPQNAVRDSLLLSALRRWADQFSPKVEIVQPDALILDVSGIAHLYGGEAELTTAIHNSLTDLHVTARYALADTPMAARAWAQYRPPNHPFQSILPVGEAITACDALPVEALETDATEALHLLGLRTVGALRRRPSAELAKRFGLRLTDAIDRLIGRRPEPMRAETPTRPFATRMTLPDPIGLIDDVLSVLERIAAPLMTRLEKDGLGALGFTLAVTCPDKGAHRLQVGFSRPTREIRALVRQMRPKIETLSLAFGADRFRLEATGVQPIQTRQIHLGTEAVIEDSMERLITVVGNRLGFDRIRRPAPSFSHRAEWECVSEQIADNKTAYVWPSPRHHRPLQILKPEHLHILEEGRPPARFEWRRQAYRTREIEGPERVAPQWWAENPGRLSDYYTVTTEEGPKLWLRRLPMIDDHEWSVAGVFA</sequence>
<evidence type="ECO:0000256" key="2">
    <source>
        <dbReference type="ARBA" id="ARBA00022763"/>
    </source>
</evidence>